<dbReference type="HOGENOM" id="CLU_132729_1_0_1"/>
<dbReference type="GO" id="GO:0006412">
    <property type="term" value="P:translation"/>
    <property type="evidence" value="ECO:0007669"/>
    <property type="project" value="InterPro"/>
</dbReference>
<protein>
    <recommendedName>
        <fullName evidence="6">Large ribosomal subunit protein mL49</fullName>
    </recommendedName>
</protein>
<dbReference type="OrthoDB" id="19439at2759"/>
<dbReference type="GeneID" id="96903646"/>
<keyword evidence="5" id="KW-0687">Ribonucleoprotein</keyword>
<name>G0VEP9_NAUCA</name>
<dbReference type="InParanoid" id="G0VEP9"/>
<evidence type="ECO:0000256" key="6">
    <source>
        <dbReference type="ARBA" id="ARBA00035191"/>
    </source>
</evidence>
<dbReference type="RefSeq" id="XP_003676401.1">
    <property type="nucleotide sequence ID" value="XM_003676353.1"/>
</dbReference>
<dbReference type="eggNOG" id="KOG4034">
    <property type="taxonomic scope" value="Eukaryota"/>
</dbReference>
<dbReference type="Proteomes" id="UP000001640">
    <property type="component" value="Chromosome 4"/>
</dbReference>
<reference key="2">
    <citation type="submission" date="2011-08" db="EMBL/GenBank/DDBJ databases">
        <title>Genome sequence of Naumovozyma castellii.</title>
        <authorList>
            <person name="Gordon J.L."/>
            <person name="Armisen D."/>
            <person name="Proux-Wera E."/>
            <person name="OhEigeartaigh S.S."/>
            <person name="Byrne K.P."/>
            <person name="Wolfe K.H."/>
        </authorList>
    </citation>
    <scope>NUCLEOTIDE SEQUENCE</scope>
    <source>
        <strain>Type strain:CBS 4309</strain>
    </source>
</reference>
<evidence type="ECO:0000256" key="2">
    <source>
        <dbReference type="ARBA" id="ARBA00005677"/>
    </source>
</evidence>
<dbReference type="KEGG" id="ncs:NCAS_0D04590"/>
<comment type="subcellular location">
    <subcellularLocation>
        <location evidence="1">Mitochondrion</location>
    </subcellularLocation>
</comment>
<evidence type="ECO:0000256" key="3">
    <source>
        <dbReference type="ARBA" id="ARBA00022980"/>
    </source>
</evidence>
<dbReference type="PANTHER" id="PTHR13477">
    <property type="entry name" value="MITOCHONDRIAL 39S RIBOSOMAL PROTEIN L49"/>
    <property type="match status" value="1"/>
</dbReference>
<reference evidence="7 8" key="1">
    <citation type="journal article" date="2011" name="Proc. Natl. Acad. Sci. U.S.A.">
        <title>Evolutionary erosion of yeast sex chromosomes by mating-type switching accidents.</title>
        <authorList>
            <person name="Gordon J.L."/>
            <person name="Armisen D."/>
            <person name="Proux-Wera E."/>
            <person name="Oheigeartaigh S.S."/>
            <person name="Byrne K.P."/>
            <person name="Wolfe K.H."/>
        </authorList>
    </citation>
    <scope>NUCLEOTIDE SEQUENCE [LARGE SCALE GENOMIC DNA]</scope>
    <source>
        <strain evidence="8">ATCC 76901 / BCRC 22586 / CBS 4309 / NBRC 1992 / NRRL Y-12630</strain>
    </source>
</reference>
<dbReference type="Pfam" id="PF05046">
    <property type="entry name" value="Img2"/>
    <property type="match status" value="1"/>
</dbReference>
<evidence type="ECO:0000256" key="1">
    <source>
        <dbReference type="ARBA" id="ARBA00004173"/>
    </source>
</evidence>
<dbReference type="OMA" id="TVETHSH"/>
<dbReference type="FunCoup" id="G0VEP9">
    <property type="interactions" value="171"/>
</dbReference>
<dbReference type="Gene3D" id="3.30.780.10">
    <property type="entry name" value="SUI1-like domain"/>
    <property type="match status" value="1"/>
</dbReference>
<accession>G0VEP9</accession>
<dbReference type="GO" id="GO:0003735">
    <property type="term" value="F:structural constituent of ribosome"/>
    <property type="evidence" value="ECO:0007669"/>
    <property type="project" value="EnsemblFungi"/>
</dbReference>
<dbReference type="GO" id="GO:0005762">
    <property type="term" value="C:mitochondrial large ribosomal subunit"/>
    <property type="evidence" value="ECO:0007669"/>
    <property type="project" value="EnsemblFungi"/>
</dbReference>
<dbReference type="EMBL" id="HE576755">
    <property type="protein sequence ID" value="CCC70040.1"/>
    <property type="molecule type" value="Genomic_DNA"/>
</dbReference>
<keyword evidence="8" id="KW-1185">Reference proteome</keyword>
<evidence type="ECO:0000313" key="7">
    <source>
        <dbReference type="EMBL" id="CCC70040.1"/>
    </source>
</evidence>
<sequence length="155" mass="17328">MLQLRIQRPLLKKSACSLMGMRTHRYHSTVIEQSSTVLPEATEASGKNSEIIFPRLTDIKASDLIGGSSFGSGNYFITRSSTGNLPVYSDYKAGGNKHVTEIRRIQGDIIQLRNDLQKKLPKIPLDNWKVLPQSKKIIIKGNVVMEIKQILSSSF</sequence>
<dbReference type="STRING" id="1064592.G0VEP9"/>
<comment type="similarity">
    <text evidence="2">Belongs to the mitochondrion-specific ribosomal protein mL49 family.</text>
</comment>
<gene>
    <name evidence="7" type="primary">NCAS0D04590</name>
    <name evidence="7" type="ordered locus">NCAS_0D04590</name>
</gene>
<evidence type="ECO:0000256" key="4">
    <source>
        <dbReference type="ARBA" id="ARBA00023128"/>
    </source>
</evidence>
<keyword evidence="4" id="KW-0496">Mitochondrion</keyword>
<dbReference type="InterPro" id="IPR007740">
    <property type="entry name" value="Ribosomal_mL49"/>
</dbReference>
<dbReference type="PANTHER" id="PTHR13477:SF0">
    <property type="entry name" value="LARGE RIBOSOMAL SUBUNIT PROTEIN ML49"/>
    <property type="match status" value="1"/>
</dbReference>
<proteinExistence type="inferred from homology"/>
<organism evidence="7 8">
    <name type="scientific">Naumovozyma castellii</name>
    <name type="common">Yeast</name>
    <name type="synonym">Saccharomyces castellii</name>
    <dbReference type="NCBI Taxonomy" id="27288"/>
    <lineage>
        <taxon>Eukaryota</taxon>
        <taxon>Fungi</taxon>
        <taxon>Dikarya</taxon>
        <taxon>Ascomycota</taxon>
        <taxon>Saccharomycotina</taxon>
        <taxon>Saccharomycetes</taxon>
        <taxon>Saccharomycetales</taxon>
        <taxon>Saccharomycetaceae</taxon>
        <taxon>Naumovozyma</taxon>
    </lineage>
</organism>
<keyword evidence="3" id="KW-0689">Ribosomal protein</keyword>
<evidence type="ECO:0000256" key="5">
    <source>
        <dbReference type="ARBA" id="ARBA00023274"/>
    </source>
</evidence>
<evidence type="ECO:0000313" key="8">
    <source>
        <dbReference type="Proteomes" id="UP000001640"/>
    </source>
</evidence>
<dbReference type="AlphaFoldDB" id="G0VEP9"/>